<dbReference type="SMART" id="SM00530">
    <property type="entry name" value="HTH_XRE"/>
    <property type="match status" value="1"/>
</dbReference>
<feature type="domain" description="HTH cro/C1-type" evidence="1">
    <location>
        <begin position="10"/>
        <end position="61"/>
    </location>
</feature>
<comment type="caution">
    <text evidence="2">The sequence shown here is derived from an EMBL/GenBank/DDBJ whole genome shotgun (WGS) entry which is preliminary data.</text>
</comment>
<protein>
    <submittedName>
        <fullName evidence="2">Helix-turn-helix domain-containing protein</fullName>
    </submittedName>
</protein>
<dbReference type="InterPro" id="IPR015927">
    <property type="entry name" value="Peptidase_S24_S26A/B/C"/>
</dbReference>
<sequence>MRQEWYVLAKSRMKALKITQDEISERLGVTPGAVGHWLNGRRNPNLAEISTLMGMLGFDKFTINSDGTIQNPDAANLPTLPPPKPQYVYPLLSAAQIASRLTEGKAGNEKLRDVPTEQKASSDAFWMEVRDNSMTAQPGNRPSFPSGMIILVDPKITPTPREFCVAMFNGDVTDLSFKRLIRVAGDLYLESLNDSFRPAKIDDIACKIIGKVTAAKWESLDF</sequence>
<dbReference type="CDD" id="cd00093">
    <property type="entry name" value="HTH_XRE"/>
    <property type="match status" value="1"/>
</dbReference>
<dbReference type="Gene3D" id="2.10.109.10">
    <property type="entry name" value="Umud Fragment, subunit A"/>
    <property type="match status" value="1"/>
</dbReference>
<dbReference type="Gene3D" id="1.10.260.40">
    <property type="entry name" value="lambda repressor-like DNA-binding domains"/>
    <property type="match status" value="1"/>
</dbReference>
<gene>
    <name evidence="2" type="ORF">JEQ07_12030</name>
</gene>
<dbReference type="Pfam" id="PF00717">
    <property type="entry name" value="Peptidase_S24"/>
    <property type="match status" value="1"/>
</dbReference>
<dbReference type="CDD" id="cd06529">
    <property type="entry name" value="S24_LexA-like"/>
    <property type="match status" value="1"/>
</dbReference>
<name>A0ABS0TSP3_SERPR</name>
<dbReference type="SUPFAM" id="SSF51306">
    <property type="entry name" value="LexA/Signal peptidase"/>
    <property type="match status" value="1"/>
</dbReference>
<reference evidence="2 3" key="1">
    <citation type="submission" date="2020-12" db="EMBL/GenBank/DDBJ databases">
        <title>Enhanced detection system for hospital associated transmission using whole genome sequencing surveillance.</title>
        <authorList>
            <person name="Harrison L.H."/>
            <person name="Van Tyne D."/>
            <person name="Marsh J.W."/>
            <person name="Griffith M.P."/>
            <person name="Snyder D.J."/>
            <person name="Cooper V.S."/>
            <person name="Mustapha M."/>
        </authorList>
    </citation>
    <scope>NUCLEOTIDE SEQUENCE [LARGE SCALE GENOMIC DNA]</scope>
    <source>
        <strain evidence="2 3">SER00238</strain>
    </source>
</reference>
<dbReference type="InterPro" id="IPR001387">
    <property type="entry name" value="Cro/C1-type_HTH"/>
</dbReference>
<dbReference type="SUPFAM" id="SSF47413">
    <property type="entry name" value="lambda repressor-like DNA-binding domains"/>
    <property type="match status" value="1"/>
</dbReference>
<dbReference type="InterPro" id="IPR010982">
    <property type="entry name" value="Lambda_DNA-bd_dom_sf"/>
</dbReference>
<organism evidence="2 3">
    <name type="scientific">Serratia proteamaculans</name>
    <dbReference type="NCBI Taxonomy" id="28151"/>
    <lineage>
        <taxon>Bacteria</taxon>
        <taxon>Pseudomonadati</taxon>
        <taxon>Pseudomonadota</taxon>
        <taxon>Gammaproteobacteria</taxon>
        <taxon>Enterobacterales</taxon>
        <taxon>Yersiniaceae</taxon>
        <taxon>Serratia</taxon>
    </lineage>
</organism>
<evidence type="ECO:0000313" key="3">
    <source>
        <dbReference type="Proteomes" id="UP000639004"/>
    </source>
</evidence>
<evidence type="ECO:0000313" key="2">
    <source>
        <dbReference type="EMBL" id="MBI6181122.1"/>
    </source>
</evidence>
<evidence type="ECO:0000259" key="1">
    <source>
        <dbReference type="PROSITE" id="PS50943"/>
    </source>
</evidence>
<dbReference type="PROSITE" id="PS50943">
    <property type="entry name" value="HTH_CROC1"/>
    <property type="match status" value="1"/>
</dbReference>
<dbReference type="InterPro" id="IPR036286">
    <property type="entry name" value="LexA/Signal_pep-like_sf"/>
</dbReference>
<dbReference type="Pfam" id="PF01381">
    <property type="entry name" value="HTH_3"/>
    <property type="match status" value="1"/>
</dbReference>
<proteinExistence type="predicted"/>
<dbReference type="Proteomes" id="UP000639004">
    <property type="component" value="Unassembled WGS sequence"/>
</dbReference>
<dbReference type="InterPro" id="IPR039418">
    <property type="entry name" value="LexA-like"/>
</dbReference>
<dbReference type="RefSeq" id="WP_198642319.1">
    <property type="nucleotide sequence ID" value="NZ_JAEHSL010000007.1"/>
</dbReference>
<keyword evidence="3" id="KW-1185">Reference proteome</keyword>
<dbReference type="EMBL" id="JAEHSL010000007">
    <property type="protein sequence ID" value="MBI6181122.1"/>
    <property type="molecule type" value="Genomic_DNA"/>
</dbReference>
<accession>A0ABS0TSP3</accession>